<feature type="compositionally biased region" description="Polar residues" evidence="1">
    <location>
        <begin position="294"/>
        <end position="303"/>
    </location>
</feature>
<organism evidence="3 4">
    <name type="scientific">Pythium insidiosum</name>
    <name type="common">Pythiosis disease agent</name>
    <dbReference type="NCBI Taxonomy" id="114742"/>
    <lineage>
        <taxon>Eukaryota</taxon>
        <taxon>Sar</taxon>
        <taxon>Stramenopiles</taxon>
        <taxon>Oomycota</taxon>
        <taxon>Peronosporomycetes</taxon>
        <taxon>Pythiales</taxon>
        <taxon>Pythiaceae</taxon>
        <taxon>Pythium</taxon>
    </lineage>
</organism>
<dbReference type="Gene3D" id="3.40.50.1110">
    <property type="entry name" value="SGNH hydrolase"/>
    <property type="match status" value="1"/>
</dbReference>
<gene>
    <name evidence="3" type="ORF">P43SY_002106</name>
</gene>
<protein>
    <recommendedName>
        <fullName evidence="2">SGNH hydrolase-type esterase domain-containing protein</fullName>
    </recommendedName>
</protein>
<dbReference type="CDD" id="cd01838">
    <property type="entry name" value="Isoamyl_acetate_hydrolase_like"/>
    <property type="match status" value="1"/>
</dbReference>
<accession>A0AAD5LSM1</accession>
<dbReference type="Proteomes" id="UP001209570">
    <property type="component" value="Unassembled WGS sequence"/>
</dbReference>
<dbReference type="Pfam" id="PF13472">
    <property type="entry name" value="Lipase_GDSL_2"/>
    <property type="match status" value="1"/>
</dbReference>
<feature type="region of interest" description="Disordered" evidence="1">
    <location>
        <begin position="830"/>
        <end position="859"/>
    </location>
</feature>
<dbReference type="SUPFAM" id="SSF52266">
    <property type="entry name" value="SGNH hydrolase"/>
    <property type="match status" value="1"/>
</dbReference>
<feature type="region of interest" description="Disordered" evidence="1">
    <location>
        <begin position="81"/>
        <end position="123"/>
    </location>
</feature>
<feature type="region of interest" description="Disordered" evidence="1">
    <location>
        <begin position="277"/>
        <end position="303"/>
    </location>
</feature>
<dbReference type="InterPro" id="IPR013830">
    <property type="entry name" value="SGNH_hydro"/>
</dbReference>
<feature type="compositionally biased region" description="Basic and acidic residues" evidence="1">
    <location>
        <begin position="1"/>
        <end position="10"/>
    </location>
</feature>
<comment type="caution">
    <text evidence="3">The sequence shown here is derived from an EMBL/GenBank/DDBJ whole genome shotgun (WGS) entry which is preliminary data.</text>
</comment>
<feature type="compositionally biased region" description="Low complexity" evidence="1">
    <location>
        <begin position="84"/>
        <end position="120"/>
    </location>
</feature>
<keyword evidence="4" id="KW-1185">Reference proteome</keyword>
<dbReference type="InterPro" id="IPR045136">
    <property type="entry name" value="Iah1-like"/>
</dbReference>
<name>A0AAD5LSM1_PYTIN</name>
<evidence type="ECO:0000313" key="4">
    <source>
        <dbReference type="Proteomes" id="UP001209570"/>
    </source>
</evidence>
<dbReference type="PANTHER" id="PTHR14209">
    <property type="entry name" value="ISOAMYL ACETATE-HYDROLYZING ESTERASE 1"/>
    <property type="match status" value="1"/>
</dbReference>
<feature type="compositionally biased region" description="Polar residues" evidence="1">
    <location>
        <begin position="830"/>
        <end position="844"/>
    </location>
</feature>
<dbReference type="PANTHER" id="PTHR14209:SF19">
    <property type="entry name" value="ISOAMYL ACETATE-HYDROLYZING ESTERASE 1 HOMOLOG"/>
    <property type="match status" value="1"/>
</dbReference>
<sequence length="1332" mass="147614">MMAKDRERVALWKRQAASRPSVAQPTRRQENEDDDNFDGDATPIAEPSAPPLHRRDDPEDVLLTIVPRTQRPSVLVLHRKLSRMHSPPSSSPGPSHARSRRASVVPSRAAPPSATRPRSTMSPHATHAMALHLQEYQQRVELACATTYDRALRPPSSAPARPSSFCRARILESNRALFRSSASASPPPPFSAPVDLKRAVQRATDAHTLPFHHMTARRLEFLYGPASSSARDAAALASDAARSAMAKDHYALGPGQYEVVQDPRLQARPAAVKFSPSDRFHESYSTDRPGPGQYLTSESQTTARPVAAVFSQRPRETELGTVTSPTANVVSSYYYVPASAFEANGSAAQGWPRTPRFKRKERERLLAAAPKAPGTPDFAARNRRELTRASALVRQRRRRQQQQQQQQQQSTAEPEEDDEGLLQPADGGADAPVRRRSSFLAATAEAPAKQPLLRLAERDRLDLLLRSWITVAWLAAFQQRMSRFLAFTRRVRRVAATQRQRRLQLTFDAWKLLDEQRHRAYAAHLVAKNAFRWRLMVRIRRRARHATMLRQFLGGLSIDVRFALAMKRIKRKIMLLQRWWRHVQLMVRAREEALFHKWIAVENRLRLEYISQMPHLQRIFQAPNGTGANASGSGASGSSANQSGASASGASNAQELQLHKLLNLPDQKRWFPARFVLHSDGSLRGYAADGSNELLVEVKNFRCHFHDVADATGATGGAHGDADDRSSVFSSSASLPLGDNGVALHAYSSYTNAAWKPFLMVFRQGAFRFVLLASSSHLPTEIMSWKDKLERLATATPTTSGSISVSGSFLHPQASSLGLLTAASGYSNRGSLTTTDETDSMATQSSPSPSRSPSLRSSVSEFVEVTMQSGLLAPASASPHAPPTLEAMASTRSVGAARGKFQARVRTVRQRHKSGLVVTEGPLSYYVVDLLRDFPKVPSAVISHTIREKLREKRKAFRAEIYRYKLELHHFHQHQAQIQNMHVLDKFRDFFVGVLSVYVRARALGSGLTTRLHVTADTGATAASAFPQSHFQPEDGGAHPAVEQVKATTPPNPRYLLDSSRSAARELFESLLNAFSSRARIAAVLLLICMALAPQRPTVVLVGDSLTQQGADPRVGGWAALLTNHLVRSTDVVNRGLSGYNTRWFVRDVLPSLSSELEKLPNVAVITLWLGANDAALADGPSRDQHVPLPEFQANLRTLVTEFHRAAPDAKILLITPPVVDDDTRRRLQLEWAAPTEPLNRRNDVAQQYAAACVAVARDMAATGWVSVLDVHTVMTERYPEVTERATLLSDGLHFSREGNRLVFELVLERVQALLPMRWQFPDWKTFTGSDQ</sequence>
<evidence type="ECO:0000256" key="1">
    <source>
        <dbReference type="SAM" id="MobiDB-lite"/>
    </source>
</evidence>
<feature type="compositionally biased region" description="Low complexity" evidence="1">
    <location>
        <begin position="845"/>
        <end position="859"/>
    </location>
</feature>
<feature type="domain" description="SGNH hydrolase-type esterase" evidence="2">
    <location>
        <begin position="1102"/>
        <end position="1302"/>
    </location>
</feature>
<evidence type="ECO:0000259" key="2">
    <source>
        <dbReference type="Pfam" id="PF13472"/>
    </source>
</evidence>
<dbReference type="EMBL" id="JAKCXM010000014">
    <property type="protein sequence ID" value="KAJ0408136.1"/>
    <property type="molecule type" value="Genomic_DNA"/>
</dbReference>
<evidence type="ECO:0000313" key="3">
    <source>
        <dbReference type="EMBL" id="KAJ0408136.1"/>
    </source>
</evidence>
<dbReference type="InterPro" id="IPR036514">
    <property type="entry name" value="SGNH_hydro_sf"/>
</dbReference>
<proteinExistence type="predicted"/>
<feature type="region of interest" description="Disordered" evidence="1">
    <location>
        <begin position="627"/>
        <end position="649"/>
    </location>
</feature>
<reference evidence="3" key="1">
    <citation type="submission" date="2021-12" db="EMBL/GenBank/DDBJ databases">
        <title>Prjna785345.</title>
        <authorList>
            <person name="Rujirawat T."/>
            <person name="Krajaejun T."/>
        </authorList>
    </citation>
    <scope>NUCLEOTIDE SEQUENCE</scope>
    <source>
        <strain evidence="3">Pi057C3</strain>
    </source>
</reference>
<feature type="region of interest" description="Disordered" evidence="1">
    <location>
        <begin position="1"/>
        <end position="67"/>
    </location>
</feature>
<feature type="region of interest" description="Disordered" evidence="1">
    <location>
        <begin position="392"/>
        <end position="432"/>
    </location>
</feature>